<dbReference type="GO" id="GO:0032580">
    <property type="term" value="C:Golgi cisterna membrane"/>
    <property type="evidence" value="ECO:0007669"/>
    <property type="project" value="UniProtKB-SubCell"/>
</dbReference>
<gene>
    <name evidence="14" type="ORF">DLAC_02860</name>
</gene>
<evidence type="ECO:0000256" key="12">
    <source>
        <dbReference type="RuleBase" id="RU003832"/>
    </source>
</evidence>
<evidence type="ECO:0000313" key="15">
    <source>
        <dbReference type="Proteomes" id="UP000076078"/>
    </source>
</evidence>
<dbReference type="PANTHER" id="PTHR11929">
    <property type="entry name" value="ALPHA- 1,3 -FUCOSYLTRANSFERASE"/>
    <property type="match status" value="1"/>
</dbReference>
<reference evidence="14 15" key="1">
    <citation type="submission" date="2015-12" db="EMBL/GenBank/DDBJ databases">
        <title>Dictyostelia acquired genes for synthesis and detection of signals that induce cell-type specialization by lateral gene transfer from prokaryotes.</title>
        <authorList>
            <person name="Gloeckner G."/>
            <person name="Schaap P."/>
        </authorList>
    </citation>
    <scope>NUCLEOTIDE SEQUENCE [LARGE SCALE GENOMIC DNA]</scope>
    <source>
        <strain evidence="14 15">TK</strain>
    </source>
</reference>
<evidence type="ECO:0000256" key="10">
    <source>
        <dbReference type="ARBA" id="ARBA00023180"/>
    </source>
</evidence>
<dbReference type="Pfam" id="PF00852">
    <property type="entry name" value="Glyco_transf_10"/>
    <property type="match status" value="1"/>
</dbReference>
<dbReference type="Proteomes" id="UP000076078">
    <property type="component" value="Unassembled WGS sequence"/>
</dbReference>
<evidence type="ECO:0000256" key="8">
    <source>
        <dbReference type="ARBA" id="ARBA00022989"/>
    </source>
</evidence>
<dbReference type="AlphaFoldDB" id="A0A152A407"/>
<evidence type="ECO:0000313" key="14">
    <source>
        <dbReference type="EMBL" id="KYR00807.1"/>
    </source>
</evidence>
<protein>
    <recommendedName>
        <fullName evidence="12">Fucosyltransferase</fullName>
        <ecNumber evidence="12">2.4.1.-</ecNumber>
    </recommendedName>
</protein>
<feature type="transmembrane region" description="Helical" evidence="12">
    <location>
        <begin position="12"/>
        <end position="30"/>
    </location>
</feature>
<keyword evidence="9 12" id="KW-0472">Membrane</keyword>
<sequence length="397" mass="47031">MKVHNINQRFLIKVIILFSIFYFLFLVFTYRRDYKGYKDYVEDLLLTPIGDEIVYLNGLNFGSVFYLHGNYSCIHGGKEYSVIFTMDKEMYEKANMVMYFDSQIIHRDFYQPPPLNNKISILHGSESPQNSHCFSNAFCVERFNWTISLTGDMKHWYFNSVSAFPIKDNNRENRFDFNRDVWSKKMRSDTNNLSSIGDSGIVAWIASNCEEHVYDNRLEYIKEMMNYIRVDSYGKCLNNIQMKEDGSTQRTSKNLVVQKYKFYLAFENSLCENYITEKTLDCLELGVVPVIMAHPSALKILPKGSYIYAGDYKSSKDLAKYLKYLDENDIEYQKYFNWRTNSTSIEQWYNALPIDVDACVIFNFYQNWKNGKFPMHKNAPFLDPDRYCLPYDYFRIK</sequence>
<dbReference type="InterPro" id="IPR038577">
    <property type="entry name" value="GT10-like_C_sf"/>
</dbReference>
<comment type="subcellular location">
    <subcellularLocation>
        <location evidence="11">Endomembrane system</location>
        <topology evidence="11">Single-pass membrane protein</topology>
    </subcellularLocation>
    <subcellularLocation>
        <location evidence="12">Golgi apparatus</location>
        <location evidence="12">Golgi stack membrane</location>
        <topology evidence="12">Single-pass type II membrane protein</topology>
    </subcellularLocation>
    <subcellularLocation>
        <location evidence="1">Membrane</location>
        <topology evidence="1">Single-pass type II membrane protein</topology>
    </subcellularLocation>
</comment>
<evidence type="ECO:0000256" key="7">
    <source>
        <dbReference type="ARBA" id="ARBA00022968"/>
    </source>
</evidence>
<dbReference type="OrthoDB" id="20731at2759"/>
<comment type="similarity">
    <text evidence="3 12">Belongs to the glycosyltransferase 10 family.</text>
</comment>
<evidence type="ECO:0000256" key="9">
    <source>
        <dbReference type="ARBA" id="ARBA00023136"/>
    </source>
</evidence>
<evidence type="ECO:0000256" key="4">
    <source>
        <dbReference type="ARBA" id="ARBA00022676"/>
    </source>
</evidence>
<dbReference type="FunCoup" id="A0A152A407">
    <property type="interactions" value="1"/>
</dbReference>
<dbReference type="STRING" id="361077.A0A152A407"/>
<dbReference type="InterPro" id="IPR001503">
    <property type="entry name" value="Glyco_trans_10"/>
</dbReference>
<evidence type="ECO:0000256" key="2">
    <source>
        <dbReference type="ARBA" id="ARBA00004922"/>
    </source>
</evidence>
<dbReference type="EC" id="2.4.1.-" evidence="12"/>
<dbReference type="InParanoid" id="A0A152A407"/>
<proteinExistence type="inferred from homology"/>
<name>A0A152A407_TIELA</name>
<dbReference type="EMBL" id="LODT01000013">
    <property type="protein sequence ID" value="KYR00807.1"/>
    <property type="molecule type" value="Genomic_DNA"/>
</dbReference>
<evidence type="ECO:0000259" key="13">
    <source>
        <dbReference type="Pfam" id="PF00852"/>
    </source>
</evidence>
<dbReference type="UniPathway" id="UPA00378"/>
<keyword evidence="5 12" id="KW-0808">Transferase</keyword>
<comment type="pathway">
    <text evidence="2">Protein modification; protein glycosylation.</text>
</comment>
<dbReference type="InterPro" id="IPR055270">
    <property type="entry name" value="Glyco_tran_10_C"/>
</dbReference>
<evidence type="ECO:0000256" key="5">
    <source>
        <dbReference type="ARBA" id="ARBA00022679"/>
    </source>
</evidence>
<comment type="caution">
    <text evidence="14">The sequence shown here is derived from an EMBL/GenBank/DDBJ whole genome shotgun (WGS) entry which is preliminary data.</text>
</comment>
<dbReference type="GO" id="GO:0046920">
    <property type="term" value="F:alpha-(1-&gt;3)-fucosyltransferase activity"/>
    <property type="evidence" value="ECO:0007669"/>
    <property type="project" value="TreeGrafter"/>
</dbReference>
<keyword evidence="10" id="KW-0325">Glycoprotein</keyword>
<evidence type="ECO:0000256" key="6">
    <source>
        <dbReference type="ARBA" id="ARBA00022692"/>
    </source>
</evidence>
<accession>A0A152A407</accession>
<organism evidence="14 15">
    <name type="scientific">Tieghemostelium lacteum</name>
    <name type="common">Slime mold</name>
    <name type="synonym">Dictyostelium lacteum</name>
    <dbReference type="NCBI Taxonomy" id="361077"/>
    <lineage>
        <taxon>Eukaryota</taxon>
        <taxon>Amoebozoa</taxon>
        <taxon>Evosea</taxon>
        <taxon>Eumycetozoa</taxon>
        <taxon>Dictyostelia</taxon>
        <taxon>Dictyosteliales</taxon>
        <taxon>Raperosteliaceae</taxon>
        <taxon>Tieghemostelium</taxon>
    </lineage>
</organism>
<dbReference type="PANTHER" id="PTHR11929:SF194">
    <property type="entry name" value="ALPHA-(1,3)-FUCOSYLTRANSFERASE 10"/>
    <property type="match status" value="1"/>
</dbReference>
<dbReference type="FunFam" id="3.40.50.11660:FF:000002">
    <property type="entry name" value="Alpha-(1,3)-fucosyltransferase"/>
    <property type="match status" value="1"/>
</dbReference>
<keyword evidence="4 12" id="KW-0328">Glycosyltransferase</keyword>
<keyword evidence="15" id="KW-1185">Reference proteome</keyword>
<evidence type="ECO:0000256" key="11">
    <source>
        <dbReference type="ARBA" id="ARBA00037847"/>
    </source>
</evidence>
<dbReference type="SUPFAM" id="SSF53756">
    <property type="entry name" value="UDP-Glycosyltransferase/glycogen phosphorylase"/>
    <property type="match status" value="1"/>
</dbReference>
<keyword evidence="12" id="KW-0333">Golgi apparatus</keyword>
<dbReference type="Gene3D" id="3.40.50.11660">
    <property type="entry name" value="Glycosyl transferase family 10, C-terminal domain"/>
    <property type="match status" value="1"/>
</dbReference>
<feature type="domain" description="Fucosyltransferase C-terminal" evidence="13">
    <location>
        <begin position="201"/>
        <end position="351"/>
    </location>
</feature>
<evidence type="ECO:0000256" key="3">
    <source>
        <dbReference type="ARBA" id="ARBA00008919"/>
    </source>
</evidence>
<keyword evidence="6 12" id="KW-0812">Transmembrane</keyword>
<evidence type="ECO:0000256" key="1">
    <source>
        <dbReference type="ARBA" id="ARBA00004606"/>
    </source>
</evidence>
<keyword evidence="8 12" id="KW-1133">Transmembrane helix</keyword>
<keyword evidence="7" id="KW-0735">Signal-anchor</keyword>